<sequence>MKGCSVRFWLFNGCTLLALFPAQPTAAQIIPDATLPVNSTITQAGNTRIIEGGTSAGSNLFHSFQEFSVPTGGTAFFNNALDIQNIFSRVTGGSISNIDGLIRANGNANLFRLNPNGIILGRNARLNIGGSFLASTANSIVFADGSFFSAKTPQATPLLTISVPIGLQYGGVAGSIVNQARVTNRDNFVSGRQVQLGNTLALVGGDVRLEGGILQAPGGRVELGGLAAAGIIRLSIDGKILRLNFPEGVARTDVFLNNIAGVLVDSTAGGDIAINARNLAMSEGSTLLAGIALSLDPSGTVAGNIEINATEQVTISSGAIANLIGTVGIAQTKGGDINITTRSLSVKNGAGLSTSTLGLGNGGNISIIATDSISLDGVDSNGFSTNASC</sequence>
<keyword evidence="4" id="KW-1185">Reference proteome</keyword>
<protein>
    <submittedName>
        <fullName evidence="3">Filamentous hemagglutinin outer membrane protein</fullName>
    </submittedName>
</protein>
<feature type="signal peptide" evidence="1">
    <location>
        <begin position="1"/>
        <end position="27"/>
    </location>
</feature>
<dbReference type="SUPFAM" id="SSF51126">
    <property type="entry name" value="Pectin lyase-like"/>
    <property type="match status" value="1"/>
</dbReference>
<dbReference type="Proteomes" id="UP001050975">
    <property type="component" value="Unassembled WGS sequence"/>
</dbReference>
<dbReference type="SMART" id="SM00912">
    <property type="entry name" value="Haemagg_act"/>
    <property type="match status" value="1"/>
</dbReference>
<evidence type="ECO:0000313" key="3">
    <source>
        <dbReference type="EMBL" id="GET39380.1"/>
    </source>
</evidence>
<dbReference type="NCBIfam" id="TIGR01901">
    <property type="entry name" value="adhes_NPXG"/>
    <property type="match status" value="1"/>
</dbReference>
<dbReference type="InterPro" id="IPR012334">
    <property type="entry name" value="Pectin_lyas_fold"/>
</dbReference>
<dbReference type="Pfam" id="PF05860">
    <property type="entry name" value="TPS"/>
    <property type="match status" value="1"/>
</dbReference>
<organism evidence="3 4">
    <name type="scientific">Microseira wollei NIES-4236</name>
    <dbReference type="NCBI Taxonomy" id="2530354"/>
    <lineage>
        <taxon>Bacteria</taxon>
        <taxon>Bacillati</taxon>
        <taxon>Cyanobacteriota</taxon>
        <taxon>Cyanophyceae</taxon>
        <taxon>Oscillatoriophycideae</taxon>
        <taxon>Aerosakkonematales</taxon>
        <taxon>Aerosakkonemataceae</taxon>
        <taxon>Microseira</taxon>
    </lineage>
</organism>
<reference evidence="3" key="1">
    <citation type="submission" date="2019-10" db="EMBL/GenBank/DDBJ databases">
        <title>Draft genome sequece of Microseira wollei NIES-4236.</title>
        <authorList>
            <person name="Yamaguchi H."/>
            <person name="Suzuki S."/>
            <person name="Kawachi M."/>
        </authorList>
    </citation>
    <scope>NUCLEOTIDE SEQUENCE</scope>
    <source>
        <strain evidence="3">NIES-4236</strain>
    </source>
</reference>
<name>A0AAV3XC10_9CYAN</name>
<comment type="caution">
    <text evidence="3">The sequence shown here is derived from an EMBL/GenBank/DDBJ whole genome shotgun (WGS) entry which is preliminary data.</text>
</comment>
<gene>
    <name evidence="3" type="ORF">MiSe_41490</name>
</gene>
<evidence type="ECO:0000256" key="1">
    <source>
        <dbReference type="SAM" id="SignalP"/>
    </source>
</evidence>
<dbReference type="AlphaFoldDB" id="A0AAV3XC10"/>
<evidence type="ECO:0000313" key="4">
    <source>
        <dbReference type="Proteomes" id="UP001050975"/>
    </source>
</evidence>
<accession>A0AAV3XC10</accession>
<dbReference type="InterPro" id="IPR011050">
    <property type="entry name" value="Pectin_lyase_fold/virulence"/>
</dbReference>
<dbReference type="EMBL" id="BLAY01000065">
    <property type="protein sequence ID" value="GET39380.1"/>
    <property type="molecule type" value="Genomic_DNA"/>
</dbReference>
<dbReference type="InterPro" id="IPR008638">
    <property type="entry name" value="FhaB/CdiA-like_TPS"/>
</dbReference>
<keyword evidence="1" id="KW-0732">Signal</keyword>
<dbReference type="Gene3D" id="2.160.20.10">
    <property type="entry name" value="Single-stranded right-handed beta-helix, Pectin lyase-like"/>
    <property type="match status" value="1"/>
</dbReference>
<proteinExistence type="predicted"/>
<evidence type="ECO:0000259" key="2">
    <source>
        <dbReference type="SMART" id="SM00912"/>
    </source>
</evidence>
<feature type="chain" id="PRO_5043663134" evidence="1">
    <location>
        <begin position="28"/>
        <end position="389"/>
    </location>
</feature>
<feature type="domain" description="Filamentous haemagglutinin FhaB/tRNA nuclease CdiA-like TPS" evidence="2">
    <location>
        <begin position="32"/>
        <end position="143"/>
    </location>
</feature>